<dbReference type="AlphaFoldDB" id="A0A516X2D4"/>
<organism evidence="1 2">
    <name type="scientific">Tomitella fengzijianii</name>
    <dbReference type="NCBI Taxonomy" id="2597660"/>
    <lineage>
        <taxon>Bacteria</taxon>
        <taxon>Bacillati</taxon>
        <taxon>Actinomycetota</taxon>
        <taxon>Actinomycetes</taxon>
        <taxon>Mycobacteriales</taxon>
        <taxon>Tomitella</taxon>
    </lineage>
</organism>
<accession>A0A516X2D4</accession>
<dbReference type="KEGG" id="toy:FO059_07370"/>
<dbReference type="RefSeq" id="WP_143907634.1">
    <property type="nucleotide sequence ID" value="NZ_CP041765.1"/>
</dbReference>
<dbReference type="EMBL" id="CP041765">
    <property type="protein sequence ID" value="QDQ97187.1"/>
    <property type="molecule type" value="Genomic_DNA"/>
</dbReference>
<reference evidence="1 2" key="2">
    <citation type="submission" date="2019-07" db="EMBL/GenBank/DDBJ databases">
        <authorList>
            <person name="Huang Y."/>
        </authorList>
    </citation>
    <scope>NUCLEOTIDE SEQUENCE [LARGE SCALE GENOMIC DNA]</scope>
    <source>
        <strain evidence="1 2">HY188</strain>
    </source>
</reference>
<gene>
    <name evidence="1" type="ORF">FO059_07370</name>
</gene>
<evidence type="ECO:0000313" key="2">
    <source>
        <dbReference type="Proteomes" id="UP000317344"/>
    </source>
</evidence>
<reference evidence="1 2" key="1">
    <citation type="submission" date="2019-07" db="EMBL/GenBank/DDBJ databases">
        <title>Tomitella cavernea sp. nov., an actinomycete isolated from soil.</title>
        <authorList>
            <person name="Cheng J."/>
        </authorList>
    </citation>
    <scope>NUCLEOTIDE SEQUENCE [LARGE SCALE GENOMIC DNA]</scope>
    <source>
        <strain evidence="1 2">HY188</strain>
    </source>
</reference>
<evidence type="ECO:0000313" key="1">
    <source>
        <dbReference type="EMBL" id="QDQ97187.1"/>
    </source>
</evidence>
<sequence>MTAPRVLQIGMDPEVIDFSPWPGQDAAALRARIGEAEAALRDAGVDVTQCLLTDDADAAESTVREVFTSGQFDVVEIGSGLRTSHEYTLVFERAVNTVAALQPGVPFCFNDSPETTLDAVRRGLAQQS</sequence>
<keyword evidence="2" id="KW-1185">Reference proteome</keyword>
<dbReference type="Proteomes" id="UP000317344">
    <property type="component" value="Chromosome"/>
</dbReference>
<dbReference type="OrthoDB" id="1495085at2"/>
<proteinExistence type="predicted"/>
<name>A0A516X2D4_9ACTN</name>
<protein>
    <submittedName>
        <fullName evidence="1">Uncharacterized protein</fullName>
    </submittedName>
</protein>